<protein>
    <submittedName>
        <fullName evidence="1">Uncharacterized protein</fullName>
    </submittedName>
</protein>
<name>A0A2A9PK48_OPHUN</name>
<reference evidence="1 2" key="2">
    <citation type="journal article" date="2017" name="Sci. Rep.">
        <title>Ant-infecting Ophiocordyceps genomes reveal a high diversity of potential behavioral manipulation genes and a possible major role for enterotoxins.</title>
        <authorList>
            <person name="de Bekker C."/>
            <person name="Ohm R.A."/>
            <person name="Evans H.C."/>
            <person name="Brachmann A."/>
            <person name="Hughes D.P."/>
        </authorList>
    </citation>
    <scope>NUCLEOTIDE SEQUENCE [LARGE SCALE GENOMIC DNA]</scope>
    <source>
        <strain evidence="1 2">SC16a</strain>
    </source>
</reference>
<organism evidence="1 2">
    <name type="scientific">Ophiocordyceps unilateralis</name>
    <name type="common">Zombie-ant fungus</name>
    <name type="synonym">Torrubia unilateralis</name>
    <dbReference type="NCBI Taxonomy" id="268505"/>
    <lineage>
        <taxon>Eukaryota</taxon>
        <taxon>Fungi</taxon>
        <taxon>Dikarya</taxon>
        <taxon>Ascomycota</taxon>
        <taxon>Pezizomycotina</taxon>
        <taxon>Sordariomycetes</taxon>
        <taxon>Hypocreomycetidae</taxon>
        <taxon>Hypocreales</taxon>
        <taxon>Ophiocordycipitaceae</taxon>
        <taxon>Ophiocordyceps</taxon>
    </lineage>
</organism>
<sequence>MPPEHLCVFKEQALGWVQVMEHNNFCTALDYLQHDGRMIGARDVRILATNESADILLRIPEAHFPQGHFEMYYAAKALVEPDTAASLLQNPTTSCAHEGNSGQPAICKDCLSELQHRRLLLLDEQANGDGGQDDEKWLQQECNRHLRHECQLCNPPIGYGRHAEEL</sequence>
<comment type="caution">
    <text evidence="1">The sequence shown here is derived from an EMBL/GenBank/DDBJ whole genome shotgun (WGS) entry which is preliminary data.</text>
</comment>
<accession>A0A2A9PK48</accession>
<evidence type="ECO:0000313" key="2">
    <source>
        <dbReference type="Proteomes" id="UP000037136"/>
    </source>
</evidence>
<gene>
    <name evidence="1" type="ORF">XA68_16459</name>
</gene>
<dbReference type="Proteomes" id="UP000037136">
    <property type="component" value="Unassembled WGS sequence"/>
</dbReference>
<dbReference type="AlphaFoldDB" id="A0A2A9PK48"/>
<keyword evidence="2" id="KW-1185">Reference proteome</keyword>
<dbReference type="OrthoDB" id="10477491at2759"/>
<evidence type="ECO:0000313" key="1">
    <source>
        <dbReference type="EMBL" id="PFH61738.1"/>
    </source>
</evidence>
<dbReference type="EMBL" id="LAZP02000057">
    <property type="protein sequence ID" value="PFH61738.1"/>
    <property type="molecule type" value="Genomic_DNA"/>
</dbReference>
<proteinExistence type="predicted"/>
<reference evidence="1 2" key="1">
    <citation type="journal article" date="2015" name="BMC Genomics">
        <title>Gene expression during zombie ant biting behavior reflects the complexity underlying fungal parasitic behavioral manipulation.</title>
        <authorList>
            <person name="de Bekker C."/>
            <person name="Ohm R.A."/>
            <person name="Loreto R.G."/>
            <person name="Sebastian A."/>
            <person name="Albert I."/>
            <person name="Merrow M."/>
            <person name="Brachmann A."/>
            <person name="Hughes D.P."/>
        </authorList>
    </citation>
    <scope>NUCLEOTIDE SEQUENCE [LARGE SCALE GENOMIC DNA]</scope>
    <source>
        <strain evidence="1 2">SC16a</strain>
    </source>
</reference>